<evidence type="ECO:0000313" key="12">
    <source>
        <dbReference type="EMBL" id="CAH0722563.1"/>
    </source>
</evidence>
<dbReference type="Gene3D" id="3.40.50.300">
    <property type="entry name" value="P-loop containing nucleotide triphosphate hydrolases"/>
    <property type="match status" value="2"/>
</dbReference>
<dbReference type="EMBL" id="OV170223">
    <property type="protein sequence ID" value="CAH0722563.1"/>
    <property type="molecule type" value="Genomic_DNA"/>
</dbReference>
<dbReference type="PROSITE" id="PS50893">
    <property type="entry name" value="ABC_TRANSPORTER_2"/>
    <property type="match status" value="2"/>
</dbReference>
<dbReference type="InterPro" id="IPR003593">
    <property type="entry name" value="AAA+_ATPase"/>
</dbReference>
<feature type="domain" description="ABC transporter" evidence="10">
    <location>
        <begin position="412"/>
        <end position="634"/>
    </location>
</feature>
<evidence type="ECO:0000259" key="11">
    <source>
        <dbReference type="PROSITE" id="PS50929"/>
    </source>
</evidence>
<feature type="compositionally biased region" description="Low complexity" evidence="8">
    <location>
        <begin position="652"/>
        <end position="668"/>
    </location>
</feature>
<feature type="transmembrane region" description="Helical" evidence="9">
    <location>
        <begin position="863"/>
        <end position="883"/>
    </location>
</feature>
<evidence type="ECO:0000256" key="1">
    <source>
        <dbReference type="ARBA" id="ARBA00004141"/>
    </source>
</evidence>
<keyword evidence="6 9" id="KW-1133">Transmembrane helix</keyword>
<feature type="transmembrane region" description="Helical" evidence="9">
    <location>
        <begin position="152"/>
        <end position="174"/>
    </location>
</feature>
<feature type="transmembrane region" description="Helical" evidence="9">
    <location>
        <begin position="889"/>
        <end position="911"/>
    </location>
</feature>
<evidence type="ECO:0000256" key="5">
    <source>
        <dbReference type="ARBA" id="ARBA00022840"/>
    </source>
</evidence>
<dbReference type="InterPro" id="IPR044746">
    <property type="entry name" value="ABCC_6TM_D1"/>
</dbReference>
<dbReference type="FunFam" id="3.40.50.300:FF:000482">
    <property type="entry name" value="Multidrug resistance-associated protein member 4"/>
    <property type="match status" value="1"/>
</dbReference>
<comment type="subcellular location">
    <subcellularLocation>
        <location evidence="1">Membrane</location>
        <topology evidence="1">Multi-pass membrane protein</topology>
    </subcellularLocation>
</comment>
<dbReference type="InterPro" id="IPR036640">
    <property type="entry name" value="ABC1_TM_sf"/>
</dbReference>
<evidence type="ECO:0000256" key="8">
    <source>
        <dbReference type="SAM" id="MobiDB-lite"/>
    </source>
</evidence>
<evidence type="ECO:0000256" key="7">
    <source>
        <dbReference type="ARBA" id="ARBA00023136"/>
    </source>
</evidence>
<dbReference type="Gene3D" id="1.20.1560.10">
    <property type="entry name" value="ABC transporter type 1, transmembrane domain"/>
    <property type="match status" value="2"/>
</dbReference>
<feature type="domain" description="ABC transmembrane type-1" evidence="11">
    <location>
        <begin position="49"/>
        <end position="322"/>
    </location>
</feature>
<feature type="transmembrane region" description="Helical" evidence="9">
    <location>
        <begin position="976"/>
        <end position="998"/>
    </location>
</feature>
<dbReference type="InterPro" id="IPR003439">
    <property type="entry name" value="ABC_transporter-like_ATP-bd"/>
</dbReference>
<feature type="transmembrane region" description="Helical" evidence="9">
    <location>
        <begin position="709"/>
        <end position="730"/>
    </location>
</feature>
<dbReference type="Pfam" id="PF00005">
    <property type="entry name" value="ABC_tran"/>
    <property type="match status" value="2"/>
</dbReference>
<evidence type="ECO:0000256" key="3">
    <source>
        <dbReference type="ARBA" id="ARBA00022692"/>
    </source>
</evidence>
<dbReference type="CDD" id="cd03250">
    <property type="entry name" value="ABCC_MRP_domain1"/>
    <property type="match status" value="1"/>
</dbReference>
<dbReference type="PANTHER" id="PTHR24223">
    <property type="entry name" value="ATP-BINDING CASSETTE SUB-FAMILY C"/>
    <property type="match status" value="1"/>
</dbReference>
<dbReference type="GO" id="GO:0016020">
    <property type="term" value="C:membrane"/>
    <property type="evidence" value="ECO:0007669"/>
    <property type="project" value="UniProtKB-SubCell"/>
</dbReference>
<protein>
    <submittedName>
        <fullName evidence="12">Uncharacterized protein</fullName>
    </submittedName>
</protein>
<feature type="domain" description="ABC transporter" evidence="10">
    <location>
        <begin position="1071"/>
        <end position="1300"/>
    </location>
</feature>
<feature type="domain" description="ABC transmembrane type-1" evidence="11">
    <location>
        <begin position="710"/>
        <end position="1034"/>
    </location>
</feature>
<evidence type="ECO:0000256" key="9">
    <source>
        <dbReference type="SAM" id="Phobius"/>
    </source>
</evidence>
<dbReference type="FunFam" id="3.40.50.300:FF:000163">
    <property type="entry name" value="Multidrug resistance-associated protein member 4"/>
    <property type="match status" value="1"/>
</dbReference>
<accession>A0A8J9VHC5</accession>
<organism evidence="12 13">
    <name type="scientific">Brenthis ino</name>
    <name type="common">lesser marbled fritillary</name>
    <dbReference type="NCBI Taxonomy" id="405034"/>
    <lineage>
        <taxon>Eukaryota</taxon>
        <taxon>Metazoa</taxon>
        <taxon>Ecdysozoa</taxon>
        <taxon>Arthropoda</taxon>
        <taxon>Hexapoda</taxon>
        <taxon>Insecta</taxon>
        <taxon>Pterygota</taxon>
        <taxon>Neoptera</taxon>
        <taxon>Endopterygota</taxon>
        <taxon>Lepidoptera</taxon>
        <taxon>Glossata</taxon>
        <taxon>Ditrysia</taxon>
        <taxon>Papilionoidea</taxon>
        <taxon>Nymphalidae</taxon>
        <taxon>Heliconiinae</taxon>
        <taxon>Argynnini</taxon>
        <taxon>Brenthis</taxon>
    </lineage>
</organism>
<evidence type="ECO:0000259" key="10">
    <source>
        <dbReference type="PROSITE" id="PS50893"/>
    </source>
</evidence>
<feature type="region of interest" description="Disordered" evidence="8">
    <location>
        <begin position="639"/>
        <end position="687"/>
    </location>
</feature>
<dbReference type="SMART" id="SM00382">
    <property type="entry name" value="AAA"/>
    <property type="match status" value="2"/>
</dbReference>
<evidence type="ECO:0000256" key="2">
    <source>
        <dbReference type="ARBA" id="ARBA00022448"/>
    </source>
</evidence>
<dbReference type="PANTHER" id="PTHR24223:SF415">
    <property type="entry name" value="FI20190P1"/>
    <property type="match status" value="1"/>
</dbReference>
<dbReference type="FunFam" id="1.20.1560.10:FF:000014">
    <property type="entry name" value="Multidrug resistance-associated protein member 4"/>
    <property type="match status" value="1"/>
</dbReference>
<feature type="transmembrane region" description="Helical" evidence="9">
    <location>
        <begin position="1004"/>
        <end position="1026"/>
    </location>
</feature>
<keyword evidence="3 9" id="KW-0812">Transmembrane</keyword>
<dbReference type="InterPro" id="IPR011527">
    <property type="entry name" value="ABC1_TM_dom"/>
</dbReference>
<keyword evidence="13" id="KW-1185">Reference proteome</keyword>
<dbReference type="PROSITE" id="PS50929">
    <property type="entry name" value="ABC_TM1F"/>
    <property type="match status" value="2"/>
</dbReference>
<reference evidence="12" key="1">
    <citation type="submission" date="2021-12" db="EMBL/GenBank/DDBJ databases">
        <authorList>
            <person name="Martin H S."/>
        </authorList>
    </citation>
    <scope>NUCLEOTIDE SEQUENCE</scope>
</reference>
<feature type="transmembrane region" description="Helical" evidence="9">
    <location>
        <begin position="75"/>
        <end position="95"/>
    </location>
</feature>
<feature type="non-terminal residue" evidence="12">
    <location>
        <position position="1326"/>
    </location>
</feature>
<dbReference type="GO" id="GO:0005524">
    <property type="term" value="F:ATP binding"/>
    <property type="evidence" value="ECO:0007669"/>
    <property type="project" value="UniProtKB-KW"/>
</dbReference>
<keyword evidence="4" id="KW-0547">Nucleotide-binding</keyword>
<dbReference type="InterPro" id="IPR017871">
    <property type="entry name" value="ABC_transporter-like_CS"/>
</dbReference>
<keyword evidence="2" id="KW-0813">Transport</keyword>
<evidence type="ECO:0000256" key="6">
    <source>
        <dbReference type="ARBA" id="ARBA00022989"/>
    </source>
</evidence>
<dbReference type="GO" id="GO:0016887">
    <property type="term" value="F:ATP hydrolysis activity"/>
    <property type="evidence" value="ECO:0007669"/>
    <property type="project" value="InterPro"/>
</dbReference>
<feature type="transmembrane region" description="Helical" evidence="9">
    <location>
        <begin position="793"/>
        <end position="815"/>
    </location>
</feature>
<sequence length="1326" mass="149175">MEALLNVKKWIEEIALANKQGRKPSLLRAMTKTFWLSYASSGFMFFVQAIILKPFQPVALSMLLFYWEPGSNMTYEQAVYCASAVILISLLIAFLNHHGTYSTQQFGMKVRIAACSLIYRKVMRMSSGALAQTTAGQVVNLLSNDVNRFDYAFIYTHFIWLLPLQVLVVCYLIYIKIGYAAIVGVIGIVLQTIPVQSYMSKLAARLRMKTAIKTDERVRIMDEIINGMQVIKMYAWEKPFEQVVALARKNEINCVTSASYLRGVYLSFMVFTERLSLYITLLSYSLFGYQVTADIAFPLAQMFNILQASVAILLPASLSLMLESYASVLRIQQLLLLDEREDLRSVADVDIAKLVLRAKNKKIKNLSEVDLRSNTFKKIEEEGIYNPGFDCNEKALISPAINANSMHPDVGIYIQDVSASWTDGGPITLRNINLSIPKGKLCAIIGSVGSGKSSILHLLLNELRATSGKIYLSGPLSYACQEPWLFVSTVRQNILFGLPYNSKKYKEVVKVCALQKDFQQFPHGDQTLVGERGASLSGGQRARINLARAVYRHAEIYLLDDPLSAVDAHVGRQLFDECITGYLRHTTRVLVTHQLHYLQAADYIVIMNNGVIEAKGTYEELTTSGKDFAKLLCSVQEDKEVNPETEKPPPMSRRTSSRLSTARRPSLADSASGCDGPAQEMEEEERESGSMGWHVYGAYLRAGGRTGRLIFMVVLLIVGQLSATLCDYWVTLWTNEVTRQKERETNTTVKEYERVTPVDNSTFTLTTYFSGIDIEPNLDIHAYIGPLDTSQYLYVYTALIFCCIFFITARAFMFFKVCMTSSRNLHNDMFHSMLRGVMRFFDSNSSGRILNRFSKDIGALDELLPRFLLESIQIYLVMFSILALNAAALVWTLLPTTIILLLFYVILQIYLKSAQSIKRLEGTTRSPVFSHMSTTLNGISTIRSAGAQQRLIQEFDGYQDIHTSTWSSYLASGVTLGFWLDFICVLYLAIVIVAFLVIDSKTIFSGNVGLAISQTLILTGMLQFGVRQTAEVISQMTSVERILQYTHIEREPQWDKGTKETPKGWPWCGRIEFRNCFMKYTTEDLPVLKNLNLVIESGWKVGIVGRTGAGKSSLISSLFRLAIIEGEVLIDEVDTGHLSLQDLRSKISIIPQEPVLFSATIRYNLDPFNSYDDEKLWKALEAVDLKGAIPALDFKVSEGGSNFSLGQRQLVCLARAILRGNRILVLDEATANVDPKTDEFIQKTIRKRFSDCTVLTVAHRLNTIMDSDRVMVMDSGRLVEFDHPYRLLNNPEGYFTKMVKETSEKMSSQLYQIAKKTFLDSGGVIE</sequence>
<name>A0A8J9VHC5_9NEOP</name>
<dbReference type="CDD" id="cd18579">
    <property type="entry name" value="ABC_6TM_ABCC_D1"/>
    <property type="match status" value="1"/>
</dbReference>
<keyword evidence="5" id="KW-0067">ATP-binding</keyword>
<evidence type="ECO:0000313" key="13">
    <source>
        <dbReference type="Proteomes" id="UP000838878"/>
    </source>
</evidence>
<keyword evidence="7 9" id="KW-0472">Membrane</keyword>
<evidence type="ECO:0000256" key="4">
    <source>
        <dbReference type="ARBA" id="ARBA00022741"/>
    </source>
</evidence>
<dbReference type="GO" id="GO:0140359">
    <property type="term" value="F:ABC-type transporter activity"/>
    <property type="evidence" value="ECO:0007669"/>
    <property type="project" value="InterPro"/>
</dbReference>
<gene>
    <name evidence="12" type="ORF">BINO364_LOCUS8504</name>
</gene>
<dbReference type="SUPFAM" id="SSF90123">
    <property type="entry name" value="ABC transporter transmembrane region"/>
    <property type="match status" value="2"/>
</dbReference>
<proteinExistence type="predicted"/>
<dbReference type="SUPFAM" id="SSF52540">
    <property type="entry name" value="P-loop containing nucleoside triphosphate hydrolases"/>
    <property type="match status" value="2"/>
</dbReference>
<dbReference type="Pfam" id="PF00664">
    <property type="entry name" value="ABC_membrane"/>
    <property type="match status" value="2"/>
</dbReference>
<dbReference type="Proteomes" id="UP000838878">
    <property type="component" value="Chromosome 3"/>
</dbReference>
<dbReference type="FunFam" id="1.20.1560.10:FF:000026">
    <property type="entry name" value="Multidrug resistance-associated protein lethal(2)03659"/>
    <property type="match status" value="1"/>
</dbReference>
<dbReference type="CDD" id="cd03244">
    <property type="entry name" value="ABCC_MRP_domain2"/>
    <property type="match status" value="1"/>
</dbReference>
<dbReference type="OrthoDB" id="6500128at2759"/>
<dbReference type="InterPro" id="IPR050173">
    <property type="entry name" value="ABC_transporter_C-like"/>
</dbReference>
<dbReference type="PROSITE" id="PS00211">
    <property type="entry name" value="ABC_TRANSPORTER_1"/>
    <property type="match status" value="2"/>
</dbReference>
<dbReference type="InterPro" id="IPR027417">
    <property type="entry name" value="P-loop_NTPase"/>
</dbReference>
<feature type="transmembrane region" description="Helical" evidence="9">
    <location>
        <begin position="180"/>
        <end position="199"/>
    </location>
</feature>